<feature type="domain" description="TRAPPC10/Trs130 N-terminal" evidence="2">
    <location>
        <begin position="6"/>
        <end position="335"/>
    </location>
</feature>
<proteinExistence type="predicted"/>
<dbReference type="PANTHER" id="PTHR13251:SF3">
    <property type="entry name" value="TRAFFICKING PROTEIN PARTICLE COMPLEX SUBUNIT 10"/>
    <property type="match status" value="1"/>
</dbReference>
<protein>
    <recommendedName>
        <fullName evidence="2">TRAPPC10/Trs130 N-terminal domain-containing protein</fullName>
    </recommendedName>
</protein>
<evidence type="ECO:0000313" key="3">
    <source>
        <dbReference type="EMBL" id="THD22239.1"/>
    </source>
</evidence>
<feature type="compositionally biased region" description="Polar residues" evidence="1">
    <location>
        <begin position="1365"/>
        <end position="1384"/>
    </location>
</feature>
<organism evidence="3 4">
    <name type="scientific">Fasciola hepatica</name>
    <name type="common">Liver fluke</name>
    <dbReference type="NCBI Taxonomy" id="6192"/>
    <lineage>
        <taxon>Eukaryota</taxon>
        <taxon>Metazoa</taxon>
        <taxon>Spiralia</taxon>
        <taxon>Lophotrochozoa</taxon>
        <taxon>Platyhelminthes</taxon>
        <taxon>Trematoda</taxon>
        <taxon>Digenea</taxon>
        <taxon>Plagiorchiida</taxon>
        <taxon>Echinostomata</taxon>
        <taxon>Echinostomatoidea</taxon>
        <taxon>Fasciolidae</taxon>
        <taxon>Fasciola</taxon>
    </lineage>
</organism>
<evidence type="ECO:0000313" key="4">
    <source>
        <dbReference type="Proteomes" id="UP000230066"/>
    </source>
</evidence>
<dbReference type="InterPro" id="IPR045126">
    <property type="entry name" value="TRAPPC10/Trs130"/>
</dbReference>
<gene>
    <name evidence="3" type="ORF">D915_007207</name>
</gene>
<feature type="compositionally biased region" description="Polar residues" evidence="1">
    <location>
        <begin position="865"/>
        <end position="874"/>
    </location>
</feature>
<feature type="region of interest" description="Disordered" evidence="1">
    <location>
        <begin position="1364"/>
        <end position="1392"/>
    </location>
</feature>
<comment type="caution">
    <text evidence="3">The sequence shown here is derived from an EMBL/GenBank/DDBJ whole genome shotgun (WGS) entry which is preliminary data.</text>
</comment>
<dbReference type="GO" id="GO:1990071">
    <property type="term" value="C:TRAPPII protein complex"/>
    <property type="evidence" value="ECO:0007669"/>
    <property type="project" value="InterPro"/>
</dbReference>
<evidence type="ECO:0000256" key="1">
    <source>
        <dbReference type="SAM" id="MobiDB-lite"/>
    </source>
</evidence>
<evidence type="ECO:0000259" key="2">
    <source>
        <dbReference type="Pfam" id="PF23036"/>
    </source>
</evidence>
<sequence>MDFIPKPVISWAGHDTLVGELETRCLQTMTKEPSMWRHSKHRGQYPVRIDASFARFTGTQLGSPIKVLSTGRPIRPVGSFQPMLYIYALSNNHTEYATGGGRNKIASWLGHLQAGNISDWVILMIDADAQTGGPKMWQRSTVIQRIKKDFNINQDGFHFLQLPDPRAVEERVFQDAWTTMMRALRKVILEVFRVTILDYDVHIRLLEEARFTPGWDFFEYLNRKEELAQLYAMLGGYDDALHEYCEIETFFSDCAGAEETPDDSRPPWVTQLIQTSSANPSEPSFLSCFPVVPSVTNSDQAARIRERQATLFDVRTYLLSKQVELLTLLNRLHKIPFRVFSCISTTLEQSHHLKICMEPVFESCWAFLVAIHCLELLRHRNSTTAGNRDGVSSVNFILFAAFGPHATQKPCDVPSSSSETIYQPWNNVLLRGHNSVENPVARPLALLADLIYTYINSPHSGSGQKTRTKSSESRTPSPPVCHALVDLWLTAFMHLTRLGYLLQLWLPDGTQTGKDSHHMMALRSIESAIHACASSTRTNLAAFGLSIHKHMHCLLSIHQIYTEIYVAMGQILTGLFKLIRRPNKATYASSMLANFLRTQEAKQQACVLYTHAVVAYLRDGWPQLATQTRLRLACCLRGLIEEMKRRKLCSDSALHRYLHCSLALSCADPAVLNAVTKSYNVSPETKPDYALPLDGSVPLNQLTSPNFWWSQCGKVLRQFPPDHLWECTQMTESPFKLVTVELNEASEHGVQVITITVEMISHVSFIARISAVASLPRSDDWYSIMDYGHVTQMLRHLSGQSSSSTPSSLCSTDKEADVPGKELVTVELKRLGSRSEYHSEPRTPMAPRSSIDLTRIENMSQMELTVPQTPSVTKSTEELGMPDVSRRRKSSFLDVAASWATRPAWKSQEQLNQKPESVCQPEDRFPKLSLRNRLPLSPIESPGPTVPDRSHSIGASPCLVISPLLSIDDPDRQLMRRSTSSEPRTGFGNRTFSFVEFGPNTNDTDVTEMAHPLLTDYRPTIRWQNQSAQFFIPHPTQTGLIRLNPGLNRVSLISQSPGFLIPGDVRISLLNRVNKDHSITVVDEHNTSSDIPLHLVFRVQAQHFHSTWSNHTLLESLLPKVHVIGQMQPMDSIRVILGLRCAVDLEFETGKLDLPDQPEANINLYRIVHRLNHQPHGPVAPTSGPARVLKVVNDYRVSPVVVGEGERRGTKARITVASQLMPNDYRCELLDGPVELVPVVDESENGKTSQQKRFRLSKPLWIRSFADKDEFAISMPSGYLHRLPVDIIRPLALTLSVNTFQKTDKVVFAIRIACMDLHDNTFQMTSPLKQPNLKPDTPLTFRLSKCHLLLTAPNVPDSIVAKIDPNQTASNGRSPDSSSTTETTIGLKDAGQATNGTDVARVKEIKKARNSMTAIPVDPRNMEVIVNRLCPVTLLWHLKFDEFRQFVNSVLKRFSEPPEARFQCTFARLDDPTCESQLSFNRRISPIRHPVGEKPPSLSGLLIRSRKERGSS</sequence>
<dbReference type="PANTHER" id="PTHR13251">
    <property type="entry name" value="EPILEPSY HOLOPROSENCEPHALY CANDIDATE 1/TMEM1"/>
    <property type="match status" value="1"/>
</dbReference>
<dbReference type="GO" id="GO:0005829">
    <property type="term" value="C:cytosol"/>
    <property type="evidence" value="ECO:0007669"/>
    <property type="project" value="GOC"/>
</dbReference>
<dbReference type="Pfam" id="PF23036">
    <property type="entry name" value="TRAPPC10_1st"/>
    <property type="match status" value="1"/>
</dbReference>
<dbReference type="GO" id="GO:0006891">
    <property type="term" value="P:intra-Golgi vesicle-mediated transport"/>
    <property type="evidence" value="ECO:0007669"/>
    <property type="project" value="TreeGrafter"/>
</dbReference>
<keyword evidence="4" id="KW-1185">Reference proteome</keyword>
<name>A0A4E0R2A7_FASHE</name>
<reference evidence="3" key="1">
    <citation type="submission" date="2019-03" db="EMBL/GenBank/DDBJ databases">
        <title>Improved annotation for the trematode Fasciola hepatica.</title>
        <authorList>
            <person name="Choi Y.-J."/>
            <person name="Martin J."/>
            <person name="Mitreva M."/>
        </authorList>
    </citation>
    <scope>NUCLEOTIDE SEQUENCE [LARGE SCALE GENOMIC DNA]</scope>
</reference>
<accession>A0A4E0R2A7</accession>
<dbReference type="EMBL" id="JXXN02002895">
    <property type="protein sequence ID" value="THD22239.1"/>
    <property type="molecule type" value="Genomic_DNA"/>
</dbReference>
<feature type="region of interest" description="Disordered" evidence="1">
    <location>
        <begin position="865"/>
        <end position="885"/>
    </location>
</feature>
<dbReference type="Proteomes" id="UP000230066">
    <property type="component" value="Unassembled WGS sequence"/>
</dbReference>
<dbReference type="GO" id="GO:0034498">
    <property type="term" value="P:early endosome to Golgi transport"/>
    <property type="evidence" value="ECO:0007669"/>
    <property type="project" value="TreeGrafter"/>
</dbReference>
<feature type="region of interest" description="Disordered" evidence="1">
    <location>
        <begin position="1485"/>
        <end position="1512"/>
    </location>
</feature>
<dbReference type="InterPro" id="IPR056913">
    <property type="entry name" value="TRAPPC10/Trs130_N"/>
</dbReference>